<name>A0A9X2EHP0_9NOCA</name>
<dbReference type="InterPro" id="IPR042099">
    <property type="entry name" value="ANL_N_sf"/>
</dbReference>
<dbReference type="GO" id="GO:0031177">
    <property type="term" value="F:phosphopantetheine binding"/>
    <property type="evidence" value="ECO:0007669"/>
    <property type="project" value="TreeGrafter"/>
</dbReference>
<dbReference type="GO" id="GO:0003824">
    <property type="term" value="F:catalytic activity"/>
    <property type="evidence" value="ECO:0007669"/>
    <property type="project" value="InterPro"/>
</dbReference>
<evidence type="ECO:0000259" key="2">
    <source>
        <dbReference type="PROSITE" id="PS50075"/>
    </source>
</evidence>
<proteinExistence type="predicted"/>
<dbReference type="InterPro" id="IPR036736">
    <property type="entry name" value="ACP-like_sf"/>
</dbReference>
<dbReference type="Pfam" id="PF00501">
    <property type="entry name" value="AMP-binding"/>
    <property type="match status" value="1"/>
</dbReference>
<dbReference type="EMBL" id="JAMRXG010000022">
    <property type="protein sequence ID" value="MCM6778423.1"/>
    <property type="molecule type" value="Genomic_DNA"/>
</dbReference>
<dbReference type="PANTHER" id="PTHR45527">
    <property type="entry name" value="NONRIBOSOMAL PEPTIDE SYNTHETASE"/>
    <property type="match status" value="1"/>
</dbReference>
<evidence type="ECO:0000256" key="1">
    <source>
        <dbReference type="ARBA" id="ARBA00001957"/>
    </source>
</evidence>
<gene>
    <name evidence="3" type="ORF">NDR86_33535</name>
</gene>
<dbReference type="GO" id="GO:0044550">
    <property type="term" value="P:secondary metabolite biosynthetic process"/>
    <property type="evidence" value="ECO:0007669"/>
    <property type="project" value="TreeGrafter"/>
</dbReference>
<dbReference type="SUPFAM" id="SSF52777">
    <property type="entry name" value="CoA-dependent acyltransferases"/>
    <property type="match status" value="4"/>
</dbReference>
<comment type="cofactor">
    <cofactor evidence="1">
        <name>pantetheine 4'-phosphate</name>
        <dbReference type="ChEBI" id="CHEBI:47942"/>
    </cofactor>
</comment>
<dbReference type="GO" id="GO:0005737">
    <property type="term" value="C:cytoplasm"/>
    <property type="evidence" value="ECO:0007669"/>
    <property type="project" value="TreeGrafter"/>
</dbReference>
<dbReference type="PROSITE" id="PS50075">
    <property type="entry name" value="CARRIER"/>
    <property type="match status" value="1"/>
</dbReference>
<keyword evidence="4" id="KW-1185">Reference proteome</keyword>
<dbReference type="GO" id="GO:0008610">
    <property type="term" value="P:lipid biosynthetic process"/>
    <property type="evidence" value="ECO:0007669"/>
    <property type="project" value="UniProtKB-ARBA"/>
</dbReference>
<evidence type="ECO:0000313" key="3">
    <source>
        <dbReference type="EMBL" id="MCM6778423.1"/>
    </source>
</evidence>
<reference evidence="3" key="1">
    <citation type="submission" date="2022-06" db="EMBL/GenBank/DDBJ databases">
        <title>Novel species in genus nocardia.</title>
        <authorList>
            <person name="Li F."/>
        </authorList>
    </citation>
    <scope>NUCLEOTIDE SEQUENCE</scope>
    <source>
        <strain evidence="3">CDC141</strain>
    </source>
</reference>
<dbReference type="Gene3D" id="3.30.300.30">
    <property type="match status" value="1"/>
</dbReference>
<dbReference type="Pfam" id="PF00668">
    <property type="entry name" value="Condensation"/>
    <property type="match status" value="2"/>
</dbReference>
<dbReference type="InterPro" id="IPR001242">
    <property type="entry name" value="Condensation_dom"/>
</dbReference>
<sequence>MNSPSQSSALEALLRVSGGPSTRTIGSDGPAPLSSYQERIWRGHLAGTGSRYTVPCVFDVPGRIDHQRVVDAVCAVVDTNPILRSTIVSTEHGHVMVPLDGSCTPEHVATAGDIERATLDFVSRPFAADRPGWLVRVGVLAHGDATRRIAVVFHHVVIDGVSMSLFLSDVLREFQAPGTAASTPRPRYRDVVGARDDTDATQWWYAHLRSRAEARVWNAEEHGRGEATVSREHLAPSARDAAAKVAGRHGVHEVSVWLAATALVLSRMLRSESFRFWVPFANRSELDEFDAIGPFVNTVPVHVEVSARESLADLLARIDAAMASMLTHSNAPIGEVVERIRESVPSYWPVDDLYFNFQSADRSGLRIDDAVLRPVPVHTGETKGALTVSLQVGGDRAECQTESALAGWDRSTHAGLRGALVTALATMAADIDRRTADVEVGLVGAPLVRRARSMSSITEVIRARATERPDEVSLVAPDATLTWRELIAGIDARAALLAEAGVRRGDHVLVSAERDQFFVQWAGAVMALGAAYVPVDVARVGARLASIVDRCAATVAIVPADHARVMTGLGLRAVDRASAAPAGRGRAKGSVVPAVGAAAPAYAIFTSGTTGRPKGVPVTHGNVLALVEATGELIGPGDVVSCLHSFTFDYSVWELWCALAHGARVVLFDAATIRDPFVLAEAIGAAGVSVLSLTNTAYGALLTACEHSAAAVTAIGRTVRRVVLGGEAVTPAYVTAWRERFGARCEIVNMLGATETTVHTTRGAVTEAGDSGIVPVGRALDHLDVVVVDPDGHALPMGCDGEIAVRGHGVAVGYLRQGGLTAARFVPDPFAGAGPGDRMYLTGDLGRWQAIDGVAALLCRGRLDNQVKVRGHRIELDGVERVLESAEMVQRSCVVAAEGALIAFVEFVPDTGAAPDAATVDSGLATVRAHAVAHLARYEIPDQIYAVRAFPYTANGKLDRRLDRLRSVALAASIGREASAGGTDAFTAALRQVFGGDRTVDIRKSFLANGGDSITAVQFVGELRGAGIRLSVGDLLATDSLQTLRETVLAGEVPESGLSAGEPTTAPDGTGWHRVERFELVDAAVRDLLPYDAADAYPLSAAQEGMLFHIRLDDEVGVYHNTVSIRIRGTLDPRAFRVALADTVRRHDVLRTAIDDEIAAEPLQIVYREVAPPFRFIDARDSDDIGALLDRLVAEERRTAFDLSTPPLFRMVLVRVGRAENQLIISDNHIILDGWSWTSTLAEIIARHNALCRRDPDYDTTPVADNSVRFADFIAAERTARRSQTSRAAWQRHLETVTPRSIADIRGGSGRDVHRTPIPIDHHTATAFARAARSARVSLRHMAMAVHFLVLADVFGDNDVVSGITANGRLELPGGIETRGMFLNMVPRRLVVTGDPVAVARDCARVDAAMAPHRRVPNIDIQQLVGRGPLFDFGFNFVQFHRLAEVERTHRFGTSADPHYSREDTDYALMATFSVHPPEHSLALMLVADRVRISAERLDLLRELYSTTIAAVVGVGRDEGASEGVHW</sequence>
<dbReference type="InterPro" id="IPR023213">
    <property type="entry name" value="CAT-like_dom_sf"/>
</dbReference>
<accession>A0A9X2EHP0</accession>
<organism evidence="3 4">
    <name type="scientific">Nocardia pulmonis</name>
    <dbReference type="NCBI Taxonomy" id="2951408"/>
    <lineage>
        <taxon>Bacteria</taxon>
        <taxon>Bacillati</taxon>
        <taxon>Actinomycetota</taxon>
        <taxon>Actinomycetes</taxon>
        <taxon>Mycobacteriales</taxon>
        <taxon>Nocardiaceae</taxon>
        <taxon>Nocardia</taxon>
    </lineage>
</organism>
<dbReference type="InterPro" id="IPR009081">
    <property type="entry name" value="PP-bd_ACP"/>
</dbReference>
<dbReference type="Gene3D" id="1.10.1200.10">
    <property type="entry name" value="ACP-like"/>
    <property type="match status" value="1"/>
</dbReference>
<dbReference type="Gene3D" id="3.30.559.30">
    <property type="entry name" value="Nonribosomal peptide synthetase, condensation domain"/>
    <property type="match status" value="2"/>
</dbReference>
<protein>
    <submittedName>
        <fullName evidence="3">Condensation domain-containing protein</fullName>
    </submittedName>
</protein>
<dbReference type="Proteomes" id="UP001139157">
    <property type="component" value="Unassembled WGS sequence"/>
</dbReference>
<dbReference type="InterPro" id="IPR000873">
    <property type="entry name" value="AMP-dep_synth/lig_dom"/>
</dbReference>
<dbReference type="CDD" id="cd05930">
    <property type="entry name" value="A_NRPS"/>
    <property type="match status" value="1"/>
</dbReference>
<dbReference type="Gene3D" id="3.30.559.10">
    <property type="entry name" value="Chloramphenicol acetyltransferase-like domain"/>
    <property type="match status" value="2"/>
</dbReference>
<comment type="caution">
    <text evidence="3">The sequence shown here is derived from an EMBL/GenBank/DDBJ whole genome shotgun (WGS) entry which is preliminary data.</text>
</comment>
<dbReference type="InterPro" id="IPR045851">
    <property type="entry name" value="AMP-bd_C_sf"/>
</dbReference>
<evidence type="ECO:0000313" key="4">
    <source>
        <dbReference type="Proteomes" id="UP001139157"/>
    </source>
</evidence>
<feature type="domain" description="Carrier" evidence="2">
    <location>
        <begin position="977"/>
        <end position="1052"/>
    </location>
</feature>
<dbReference type="Pfam" id="PF00550">
    <property type="entry name" value="PP-binding"/>
    <property type="match status" value="1"/>
</dbReference>
<dbReference type="GO" id="GO:0043041">
    <property type="term" value="P:amino acid activation for nonribosomal peptide biosynthetic process"/>
    <property type="evidence" value="ECO:0007669"/>
    <property type="project" value="TreeGrafter"/>
</dbReference>
<dbReference type="SUPFAM" id="SSF47336">
    <property type="entry name" value="ACP-like"/>
    <property type="match status" value="1"/>
</dbReference>
<dbReference type="RefSeq" id="WP_251917934.1">
    <property type="nucleotide sequence ID" value="NZ_JAMRXG010000022.1"/>
</dbReference>
<dbReference type="SUPFAM" id="SSF56801">
    <property type="entry name" value="Acetyl-CoA synthetase-like"/>
    <property type="match status" value="1"/>
</dbReference>
<dbReference type="Gene3D" id="3.40.50.12780">
    <property type="entry name" value="N-terminal domain of ligase-like"/>
    <property type="match status" value="1"/>
</dbReference>
<dbReference type="PANTHER" id="PTHR45527:SF1">
    <property type="entry name" value="FATTY ACID SYNTHASE"/>
    <property type="match status" value="1"/>
</dbReference>